<dbReference type="SUPFAM" id="SSF52540">
    <property type="entry name" value="P-loop containing nucleoside triphosphate hydrolases"/>
    <property type="match status" value="1"/>
</dbReference>
<protein>
    <submittedName>
        <fullName evidence="2">Putative GTPase</fullName>
    </submittedName>
</protein>
<dbReference type="Pfam" id="PF01926">
    <property type="entry name" value="MMR_HSR1"/>
    <property type="match status" value="1"/>
</dbReference>
<dbReference type="AlphaFoldDB" id="A0A080LUN4"/>
<dbReference type="InterPro" id="IPR027417">
    <property type="entry name" value="P-loop_NTPase"/>
</dbReference>
<sequence length="148" mass="16845">MRDAPHVTLEATSHSLIGTPEGDELLLWDTPGFGDSARLARRLQQQGNPIGWFLAQVWDRFRDRVFWLSQQAVFNVREQADVVLYLVNASEEPTDVGYLSLELAVLEWIGKPVIVLLNQTGRPRPGDEDAAERERWHNALTVVVQTWI</sequence>
<accession>A0A080LUN4</accession>
<gene>
    <name evidence="2" type="ORF">AW09_002489</name>
</gene>
<evidence type="ECO:0000313" key="3">
    <source>
        <dbReference type="Proteomes" id="UP000020077"/>
    </source>
</evidence>
<dbReference type="Gene3D" id="3.40.50.300">
    <property type="entry name" value="P-loop containing nucleotide triphosphate hydrolases"/>
    <property type="match status" value="1"/>
</dbReference>
<organism evidence="2 3">
    <name type="scientific">Candidatus Accumulibacter phosphatis</name>
    <dbReference type="NCBI Taxonomy" id="327160"/>
    <lineage>
        <taxon>Bacteria</taxon>
        <taxon>Pseudomonadati</taxon>
        <taxon>Pseudomonadota</taxon>
        <taxon>Betaproteobacteria</taxon>
        <taxon>Candidatus Accumulibacter</taxon>
    </lineage>
</organism>
<evidence type="ECO:0000313" key="2">
    <source>
        <dbReference type="EMBL" id="KFB72322.1"/>
    </source>
</evidence>
<dbReference type="GO" id="GO:0005525">
    <property type="term" value="F:GTP binding"/>
    <property type="evidence" value="ECO:0007669"/>
    <property type="project" value="InterPro"/>
</dbReference>
<feature type="domain" description="G" evidence="1">
    <location>
        <begin position="3"/>
        <end position="119"/>
    </location>
</feature>
<reference evidence="2 3" key="1">
    <citation type="submission" date="2014-02" db="EMBL/GenBank/DDBJ databases">
        <title>Expanding our view of genomic diversity in Candidatus Accumulibacter clades.</title>
        <authorList>
            <person name="Skennerton C.T."/>
            <person name="Barr J.J."/>
            <person name="Slater F.R."/>
            <person name="Bond P.L."/>
            <person name="Tyson G.W."/>
        </authorList>
    </citation>
    <scope>NUCLEOTIDE SEQUENCE [LARGE SCALE GENOMIC DNA]</scope>
    <source>
        <strain evidence="3">BA-91</strain>
    </source>
</reference>
<comment type="caution">
    <text evidence="2">The sequence shown here is derived from an EMBL/GenBank/DDBJ whole genome shotgun (WGS) entry which is preliminary data.</text>
</comment>
<dbReference type="InterPro" id="IPR006073">
    <property type="entry name" value="GTP-bd"/>
</dbReference>
<dbReference type="CDD" id="cd00882">
    <property type="entry name" value="Ras_like_GTPase"/>
    <property type="match status" value="1"/>
</dbReference>
<evidence type="ECO:0000259" key="1">
    <source>
        <dbReference type="Pfam" id="PF01926"/>
    </source>
</evidence>
<dbReference type="EMBL" id="JDVG02000403">
    <property type="protein sequence ID" value="KFB72322.1"/>
    <property type="molecule type" value="Genomic_DNA"/>
</dbReference>
<name>A0A080LUN4_9PROT</name>
<proteinExistence type="predicted"/>
<dbReference type="Proteomes" id="UP000020077">
    <property type="component" value="Unassembled WGS sequence"/>
</dbReference>